<sequence length="242" mass="27160">MLVIKLNAIDSTNDYLKQLNKEKTLSDYTVVTTFSQTKGKGQMGSNWISEPGKNLTFSVLVKDSVTLQSSIFDCNVAVAVSVLEVLQSLKIPNLNIKWPNDILAESKKIGGILIENSIKADGMIDTVIGIGLNINQEDFSGLPSASSLKNIVEKDFDLEFLLEKIVNQLKSNLNKLPLRKEFFWEKYKSHLFKINQPMAFEDLNQNRFMGIITGVSSDGKLELVLEDDSCQTFGLKEIRMLY</sequence>
<dbReference type="RefSeq" id="WP_313322846.1">
    <property type="nucleotide sequence ID" value="NZ_CP134878.1"/>
</dbReference>
<feature type="domain" description="BPL/LPL catalytic" evidence="2">
    <location>
        <begin position="1"/>
        <end position="177"/>
    </location>
</feature>
<dbReference type="InterPro" id="IPR004143">
    <property type="entry name" value="BPL_LPL_catalytic"/>
</dbReference>
<dbReference type="PROSITE" id="PS51733">
    <property type="entry name" value="BPL_LPL_CATALYTIC"/>
    <property type="match status" value="1"/>
</dbReference>
<keyword evidence="5" id="KW-1185">Reference proteome</keyword>
<dbReference type="AlphaFoldDB" id="A0AA96EZS9"/>
<dbReference type="EC" id="6.3.4.15" evidence="3"/>
<dbReference type="Proteomes" id="UP001304515">
    <property type="component" value="Chromosome"/>
</dbReference>
<evidence type="ECO:0000313" key="5">
    <source>
        <dbReference type="Proteomes" id="UP001304515"/>
    </source>
</evidence>
<dbReference type="EMBL" id="CP134878">
    <property type="protein sequence ID" value="WNM18716.1"/>
    <property type="molecule type" value="Genomic_DNA"/>
</dbReference>
<keyword evidence="1 3" id="KW-0436">Ligase</keyword>
<name>A0AA96EZS9_9FLAO</name>
<evidence type="ECO:0000256" key="1">
    <source>
        <dbReference type="ARBA" id="ARBA00022598"/>
    </source>
</evidence>
<evidence type="ECO:0000313" key="3">
    <source>
        <dbReference type="EMBL" id="WNM18716.1"/>
    </source>
</evidence>
<evidence type="ECO:0000259" key="2">
    <source>
        <dbReference type="PROSITE" id="PS51733"/>
    </source>
</evidence>
<proteinExistence type="predicted"/>
<dbReference type="SUPFAM" id="SSF55681">
    <property type="entry name" value="Class II aaRS and biotin synthetases"/>
    <property type="match status" value="1"/>
</dbReference>
<dbReference type="GO" id="GO:0005737">
    <property type="term" value="C:cytoplasm"/>
    <property type="evidence" value="ECO:0007669"/>
    <property type="project" value="TreeGrafter"/>
</dbReference>
<dbReference type="Gene3D" id="3.30.930.10">
    <property type="entry name" value="Bira Bifunctional Protein, Domain 2"/>
    <property type="match status" value="1"/>
</dbReference>
<evidence type="ECO:0000313" key="4">
    <source>
        <dbReference type="EMBL" id="WNM22767.1"/>
    </source>
</evidence>
<dbReference type="InterPro" id="IPR004408">
    <property type="entry name" value="Biotin_CoA_COase_ligase"/>
</dbReference>
<dbReference type="PANTHER" id="PTHR12835:SF5">
    <property type="entry name" value="BIOTIN--PROTEIN LIGASE"/>
    <property type="match status" value="1"/>
</dbReference>
<dbReference type="Pfam" id="PF03099">
    <property type="entry name" value="BPL_LplA_LipB"/>
    <property type="match status" value="1"/>
</dbReference>
<dbReference type="InterPro" id="IPR045864">
    <property type="entry name" value="aa-tRNA-synth_II/BPL/LPL"/>
</dbReference>
<dbReference type="NCBIfam" id="TIGR00121">
    <property type="entry name" value="birA_ligase"/>
    <property type="match status" value="1"/>
</dbReference>
<accession>A0AA96J5A1</accession>
<dbReference type="GO" id="GO:0004077">
    <property type="term" value="F:biotin--[biotin carboxyl-carrier protein] ligase activity"/>
    <property type="evidence" value="ECO:0007669"/>
    <property type="project" value="UniProtKB-EC"/>
</dbReference>
<gene>
    <name evidence="4" type="ORF">RN605_05250</name>
    <name evidence="3" type="ORF">RN608_11950</name>
</gene>
<dbReference type="KEGG" id="fcj:RN605_05250"/>
<dbReference type="PANTHER" id="PTHR12835">
    <property type="entry name" value="BIOTIN PROTEIN LIGASE"/>
    <property type="match status" value="1"/>
</dbReference>
<reference evidence="3 5" key="1">
    <citation type="submission" date="2023-09" db="EMBL/GenBank/DDBJ databases">
        <title>Flavobacterium sp. a novel bacteria isolate from Pepper rhizosphere.</title>
        <authorList>
            <person name="Peng Y."/>
            <person name="Lee J."/>
        </authorList>
    </citation>
    <scope>NUCLEOTIDE SEQUENCE</scope>
    <source>
        <strain evidence="3">PMR2A8</strain>
        <strain evidence="4 5">PMTSA4</strain>
    </source>
</reference>
<dbReference type="EMBL" id="CP134890">
    <property type="protein sequence ID" value="WNM22767.1"/>
    <property type="molecule type" value="Genomic_DNA"/>
</dbReference>
<protein>
    <submittedName>
        <fullName evidence="3">Biotin--[acetyl-CoA-carboxylase] ligase</fullName>
        <ecNumber evidence="3">6.3.4.15</ecNumber>
    </submittedName>
</protein>
<organism evidence="3">
    <name type="scientific">Flavobacterium capsici</name>
    <dbReference type="NCBI Taxonomy" id="3075618"/>
    <lineage>
        <taxon>Bacteria</taxon>
        <taxon>Pseudomonadati</taxon>
        <taxon>Bacteroidota</taxon>
        <taxon>Flavobacteriia</taxon>
        <taxon>Flavobacteriales</taxon>
        <taxon>Flavobacteriaceae</taxon>
        <taxon>Flavobacterium</taxon>
    </lineage>
</organism>
<accession>A0AA96EZS9</accession>
<dbReference type="CDD" id="cd16442">
    <property type="entry name" value="BPL"/>
    <property type="match status" value="1"/>
</dbReference>